<organism evidence="3 4">
    <name type="scientific">Comamonas serinivorans</name>
    <dbReference type="NCBI Taxonomy" id="1082851"/>
    <lineage>
        <taxon>Bacteria</taxon>
        <taxon>Pseudomonadati</taxon>
        <taxon>Pseudomonadota</taxon>
        <taxon>Betaproteobacteria</taxon>
        <taxon>Burkholderiales</taxon>
        <taxon>Comamonadaceae</taxon>
        <taxon>Comamonas</taxon>
    </lineage>
</organism>
<accession>A0A1Y0ENX2</accession>
<feature type="signal peptide" evidence="2">
    <location>
        <begin position="1"/>
        <end position="33"/>
    </location>
</feature>
<dbReference type="Gene3D" id="3.40.190.150">
    <property type="entry name" value="Bordetella uptake gene, domain 1"/>
    <property type="match status" value="1"/>
</dbReference>
<proteinExistence type="inferred from homology"/>
<gene>
    <name evidence="3" type="ORF">CCO03_12140</name>
</gene>
<dbReference type="InterPro" id="IPR042100">
    <property type="entry name" value="Bug_dom1"/>
</dbReference>
<protein>
    <submittedName>
        <fullName evidence="3">ABC transporter substrate-binding protein</fullName>
    </submittedName>
</protein>
<reference evidence="3 4" key="1">
    <citation type="submission" date="2017-05" db="EMBL/GenBank/DDBJ databases">
        <authorList>
            <person name="Song R."/>
            <person name="Chenine A.L."/>
            <person name="Ruprecht R.M."/>
        </authorList>
    </citation>
    <scope>NUCLEOTIDE SEQUENCE [LARGE SCALE GENOMIC DNA]</scope>
    <source>
        <strain evidence="3 4">DSM 26136</strain>
    </source>
</reference>
<dbReference type="PANTHER" id="PTHR42928">
    <property type="entry name" value="TRICARBOXYLATE-BINDING PROTEIN"/>
    <property type="match status" value="1"/>
</dbReference>
<dbReference type="RefSeq" id="WP_087281393.1">
    <property type="nucleotide sequence ID" value="NZ_CP021455.1"/>
</dbReference>
<dbReference type="AlphaFoldDB" id="A0A1Y0ENX2"/>
<dbReference type="Pfam" id="PF03401">
    <property type="entry name" value="TctC"/>
    <property type="match status" value="1"/>
</dbReference>
<dbReference type="Proteomes" id="UP000196138">
    <property type="component" value="Chromosome"/>
</dbReference>
<dbReference type="OrthoDB" id="8678477at2"/>
<dbReference type="InterPro" id="IPR005064">
    <property type="entry name" value="BUG"/>
</dbReference>
<dbReference type="Gene3D" id="3.40.190.10">
    <property type="entry name" value="Periplasmic binding protein-like II"/>
    <property type="match status" value="1"/>
</dbReference>
<evidence type="ECO:0000313" key="4">
    <source>
        <dbReference type="Proteomes" id="UP000196138"/>
    </source>
</evidence>
<name>A0A1Y0ENX2_9BURK</name>
<feature type="chain" id="PRO_5011002278" evidence="2">
    <location>
        <begin position="34"/>
        <end position="333"/>
    </location>
</feature>
<evidence type="ECO:0000256" key="2">
    <source>
        <dbReference type="SAM" id="SignalP"/>
    </source>
</evidence>
<evidence type="ECO:0000313" key="3">
    <source>
        <dbReference type="EMBL" id="ARU05334.1"/>
    </source>
</evidence>
<dbReference type="CDD" id="cd13578">
    <property type="entry name" value="PBP2_Bug27"/>
    <property type="match status" value="1"/>
</dbReference>
<sequence>MNRFLQRAPVRRALLALAALPWLLPLATTPAQADTWPSKPIKLVVPFPPGGAADVIGRYYAEQLTQALGQPVLVDNKPGAGTAIAAEYVARATPDGYTLSLATTGQLTVLPHLEPKLRFNALKDFTPVSLVAEVPNVVAVNANFPAKSVRELVAQAKAQPGKVAYSSCGTGTLCHLTGELLQSLTGTDLLHVAYKGSAPAVTAVIGGEVPVAVDTLTVLAPQIQAGKLKGLVLTANKRSPLLPDVPTASEAGLPGFAAAGWFGIVLPANAPAPIVKRLQTEIHAIAHHPKTTQALQARGITVEANTPAEFAALIQADHARWGKLIAQNQLQSQ</sequence>
<comment type="similarity">
    <text evidence="1">Belongs to the UPF0065 (bug) family.</text>
</comment>
<evidence type="ECO:0000256" key="1">
    <source>
        <dbReference type="ARBA" id="ARBA00006987"/>
    </source>
</evidence>
<dbReference type="KEGG" id="cser:CCO03_12140"/>
<dbReference type="PANTHER" id="PTHR42928:SF5">
    <property type="entry name" value="BLR1237 PROTEIN"/>
    <property type="match status" value="1"/>
</dbReference>
<dbReference type="PIRSF" id="PIRSF017082">
    <property type="entry name" value="YflP"/>
    <property type="match status" value="1"/>
</dbReference>
<dbReference type="EMBL" id="CP021455">
    <property type="protein sequence ID" value="ARU05334.1"/>
    <property type="molecule type" value="Genomic_DNA"/>
</dbReference>
<dbReference type="SUPFAM" id="SSF53850">
    <property type="entry name" value="Periplasmic binding protein-like II"/>
    <property type="match status" value="1"/>
</dbReference>
<keyword evidence="2" id="KW-0732">Signal</keyword>
<keyword evidence="4" id="KW-1185">Reference proteome</keyword>